<protein>
    <submittedName>
        <fullName evidence="2">Uncharacterized protein</fullName>
    </submittedName>
</protein>
<feature type="region of interest" description="Disordered" evidence="1">
    <location>
        <begin position="209"/>
        <end position="243"/>
    </location>
</feature>
<dbReference type="EMBL" id="JAKJXP020000042">
    <property type="protein sequence ID" value="KAK7752077.1"/>
    <property type="molecule type" value="Genomic_DNA"/>
</dbReference>
<accession>A0AAN9URL1</accession>
<evidence type="ECO:0000313" key="2">
    <source>
        <dbReference type="EMBL" id="KAK7752077.1"/>
    </source>
</evidence>
<feature type="compositionally biased region" description="Acidic residues" evidence="1">
    <location>
        <begin position="216"/>
        <end position="225"/>
    </location>
</feature>
<gene>
    <name evidence="2" type="ORF">SLS62_006043</name>
</gene>
<evidence type="ECO:0000256" key="1">
    <source>
        <dbReference type="SAM" id="MobiDB-lite"/>
    </source>
</evidence>
<organism evidence="2 3">
    <name type="scientific">Diatrype stigma</name>
    <dbReference type="NCBI Taxonomy" id="117547"/>
    <lineage>
        <taxon>Eukaryota</taxon>
        <taxon>Fungi</taxon>
        <taxon>Dikarya</taxon>
        <taxon>Ascomycota</taxon>
        <taxon>Pezizomycotina</taxon>
        <taxon>Sordariomycetes</taxon>
        <taxon>Xylariomycetidae</taxon>
        <taxon>Xylariales</taxon>
        <taxon>Diatrypaceae</taxon>
        <taxon>Diatrype</taxon>
    </lineage>
</organism>
<dbReference type="Proteomes" id="UP001320420">
    <property type="component" value="Unassembled WGS sequence"/>
</dbReference>
<dbReference type="AlphaFoldDB" id="A0AAN9URL1"/>
<evidence type="ECO:0000313" key="3">
    <source>
        <dbReference type="Proteomes" id="UP001320420"/>
    </source>
</evidence>
<feature type="compositionally biased region" description="Basic and acidic residues" evidence="1">
    <location>
        <begin position="226"/>
        <end position="239"/>
    </location>
</feature>
<name>A0AAN9URL1_9PEZI</name>
<reference evidence="2 3" key="1">
    <citation type="submission" date="2024-02" db="EMBL/GenBank/DDBJ databases">
        <title>De novo assembly and annotation of 12 fungi associated with fruit tree decline syndrome in Ontario, Canada.</title>
        <authorList>
            <person name="Sulman M."/>
            <person name="Ellouze W."/>
            <person name="Ilyukhin E."/>
        </authorList>
    </citation>
    <scope>NUCLEOTIDE SEQUENCE [LARGE SCALE GENOMIC DNA]</scope>
    <source>
        <strain evidence="2 3">M11/M66-122</strain>
    </source>
</reference>
<proteinExistence type="predicted"/>
<comment type="caution">
    <text evidence="2">The sequence shown here is derived from an EMBL/GenBank/DDBJ whole genome shotgun (WGS) entry which is preliminary data.</text>
</comment>
<keyword evidence="3" id="KW-1185">Reference proteome</keyword>
<sequence>MYDKAVQVCPHDWRMYYIRFYYGLASCSRTNGGEDITLETWEELLLEVAKPSGAYLKPWAGDLVSKGVLPCFITLAFPKDAEATTPVKEYCDKIEAFYRDFSTLTNQQPNICILYVWYFTLCDDTLRAKRLTKEIVVQCLEMLSGDELENDAWSSWDLGRVFSGLEDFPNALVAWEMKARSLQAVYDQWLKRKEEYEVKLAAGKRANSPIKADEVKTEDDNENDNDSDKQDKGTREATRLDSNLVDAEPDGLTCLDACGSIQLDEDCYQKLQEGTLHKQVCDKSHHHYHVKKRDEKRLAEVPDGSVLRGDQTMTLEAWKREIKADYVDIVNSAV</sequence>